<evidence type="ECO:0000256" key="4">
    <source>
        <dbReference type="ARBA" id="ARBA00023242"/>
    </source>
</evidence>
<dbReference type="PANTHER" id="PTHR37534:SF49">
    <property type="entry name" value="LYSINE BIOSYNTHESIS REGULATORY PROTEIN LYS14"/>
    <property type="match status" value="1"/>
</dbReference>
<reference evidence="8 9" key="1">
    <citation type="submission" date="2024-07" db="EMBL/GenBank/DDBJ databases">
        <title>Section-level genome sequencing and comparative genomics of Aspergillus sections Usti and Cavernicolus.</title>
        <authorList>
            <consortium name="Lawrence Berkeley National Laboratory"/>
            <person name="Nybo J.L."/>
            <person name="Vesth T.C."/>
            <person name="Theobald S."/>
            <person name="Frisvad J.C."/>
            <person name="Larsen T.O."/>
            <person name="Kjaerboelling I."/>
            <person name="Rothschild-Mancinelli K."/>
            <person name="Lyhne E.K."/>
            <person name="Kogle M.E."/>
            <person name="Barry K."/>
            <person name="Clum A."/>
            <person name="Na H."/>
            <person name="Ledsgaard L."/>
            <person name="Lin J."/>
            <person name="Lipzen A."/>
            <person name="Kuo A."/>
            <person name="Riley R."/>
            <person name="Mondo S."/>
            <person name="Labutti K."/>
            <person name="Haridas S."/>
            <person name="Pangalinan J."/>
            <person name="Salamov A.A."/>
            <person name="Simmons B.A."/>
            <person name="Magnuson J.K."/>
            <person name="Chen J."/>
            <person name="Drula E."/>
            <person name="Henrissat B."/>
            <person name="Wiebenga A."/>
            <person name="Lubbers R.J."/>
            <person name="Gomes A.C."/>
            <person name="Makela M.R."/>
            <person name="Stajich J."/>
            <person name="Grigoriev I.V."/>
            <person name="Mortensen U.H."/>
            <person name="De Vries R.P."/>
            <person name="Baker S.E."/>
            <person name="Andersen M.R."/>
        </authorList>
    </citation>
    <scope>NUCLEOTIDE SEQUENCE [LARGE SCALE GENOMIC DNA]</scope>
    <source>
        <strain evidence="8 9">CBS 209.92</strain>
    </source>
</reference>
<keyword evidence="9" id="KW-1185">Reference proteome</keyword>
<keyword evidence="3" id="KW-0804">Transcription</keyword>
<evidence type="ECO:0000256" key="3">
    <source>
        <dbReference type="ARBA" id="ARBA00023163"/>
    </source>
</evidence>
<organism evidence="8 9">
    <name type="scientific">Aspergillus keveii</name>
    <dbReference type="NCBI Taxonomy" id="714993"/>
    <lineage>
        <taxon>Eukaryota</taxon>
        <taxon>Fungi</taxon>
        <taxon>Dikarya</taxon>
        <taxon>Ascomycota</taxon>
        <taxon>Pezizomycotina</taxon>
        <taxon>Eurotiomycetes</taxon>
        <taxon>Eurotiomycetidae</taxon>
        <taxon>Eurotiales</taxon>
        <taxon>Aspergillaceae</taxon>
        <taxon>Aspergillus</taxon>
        <taxon>Aspergillus subgen. Nidulantes</taxon>
    </lineage>
</organism>
<dbReference type="SMART" id="SM00066">
    <property type="entry name" value="GAL4"/>
    <property type="match status" value="1"/>
</dbReference>
<evidence type="ECO:0000259" key="7">
    <source>
        <dbReference type="PROSITE" id="PS50048"/>
    </source>
</evidence>
<evidence type="ECO:0000256" key="5">
    <source>
        <dbReference type="SAM" id="MobiDB-lite"/>
    </source>
</evidence>
<comment type="caution">
    <text evidence="8">The sequence shown here is derived from an EMBL/GenBank/DDBJ whole genome shotgun (WGS) entry which is preliminary data.</text>
</comment>
<keyword evidence="1" id="KW-0805">Transcription regulation</keyword>
<feature type="region of interest" description="Disordered" evidence="5">
    <location>
        <begin position="184"/>
        <end position="205"/>
    </location>
</feature>
<evidence type="ECO:0000256" key="6">
    <source>
        <dbReference type="SAM" id="Phobius"/>
    </source>
</evidence>
<dbReference type="Gene3D" id="4.10.240.10">
    <property type="entry name" value="Zn(2)-C6 fungal-type DNA-binding domain"/>
    <property type="match status" value="1"/>
</dbReference>
<keyword evidence="6" id="KW-0812">Transmembrane</keyword>
<dbReference type="Proteomes" id="UP001610563">
    <property type="component" value="Unassembled WGS sequence"/>
</dbReference>
<name>A0ABR4FY74_9EURO</name>
<proteinExistence type="predicted"/>
<dbReference type="InterPro" id="IPR001138">
    <property type="entry name" value="Zn2Cys6_DnaBD"/>
</dbReference>
<keyword evidence="6" id="KW-0472">Membrane</keyword>
<dbReference type="InterPro" id="IPR036864">
    <property type="entry name" value="Zn2-C6_fun-type_DNA-bd_sf"/>
</dbReference>
<evidence type="ECO:0000256" key="1">
    <source>
        <dbReference type="ARBA" id="ARBA00023015"/>
    </source>
</evidence>
<feature type="region of interest" description="Disordered" evidence="5">
    <location>
        <begin position="1"/>
        <end position="22"/>
    </location>
</feature>
<dbReference type="PROSITE" id="PS50048">
    <property type="entry name" value="ZN2_CY6_FUNGAL_2"/>
    <property type="match status" value="1"/>
</dbReference>
<keyword evidence="2" id="KW-0238">DNA-binding</keyword>
<gene>
    <name evidence="8" type="ORF">BJX66DRAFT_352884</name>
</gene>
<dbReference type="EMBL" id="JBFTWV010000083">
    <property type="protein sequence ID" value="KAL2788213.1"/>
    <property type="molecule type" value="Genomic_DNA"/>
</dbReference>
<feature type="domain" description="Zn(2)-C6 fungal-type" evidence="7">
    <location>
        <begin position="26"/>
        <end position="64"/>
    </location>
</feature>
<sequence length="606" mass="67871">MNEQHTPGGYPRKAIEQPRTARSRTGCRTCRIRKVKCDEERLRIDGQHEPQCRRCSAARILCEWQGGPIPRKKSDKKGSSTISPETKGCQTLVVRKQARHSSSPSPLTPQPPRSICNSANTLQAANSLCLSTFDRLCLDYLESSALVIVLGKHWPWSTICYAYRRIAVRDPMLMSAILASTTSEIQQSRHHDQGTPSGIPPHSDLAETDARVHYGRALSGLREALKQESKTPEQVEAIFITLWLLLDYENRFGGGAAAINIHIRGIQGLLFDHVVPSLRSPQRSLPAAIEHQDKAIPPYQPSTAVTGIPEASDCGTEYDVYDGQLRQTAVPLFVLWTLYFYTPGAVLNAAQSSGIDDTLFRSFLLADGARGDLTLADLYRISRQSPARFWGDTYPASAKLDDIENLPGLKLYHRSHVTQFKITELFRRGSSGLVEEDSYARILDEIIGISEEYDVVLSSAKAAQSCDIAGSGRRVMETIYWASITFYGTVVYFYLCTKQLAQETKTQIQPQPSRIISLETAVSHLLELSLRLYRSRPRLMLRIPWQLFIAGIATSDTIYQDWVSIRLRELGRYGRNFTRLSDRYDEIIRGGDPFASVRGLGMLEDG</sequence>
<accession>A0ABR4FY74</accession>
<protein>
    <recommendedName>
        <fullName evidence="7">Zn(2)-C6 fungal-type domain-containing protein</fullName>
    </recommendedName>
</protein>
<dbReference type="Pfam" id="PF00172">
    <property type="entry name" value="Zn_clus"/>
    <property type="match status" value="1"/>
</dbReference>
<dbReference type="PANTHER" id="PTHR37534">
    <property type="entry name" value="TRANSCRIPTIONAL ACTIVATOR PROTEIN UGA3"/>
    <property type="match status" value="1"/>
</dbReference>
<keyword evidence="4" id="KW-0539">Nucleus</keyword>
<keyword evidence="6" id="KW-1133">Transmembrane helix</keyword>
<dbReference type="SUPFAM" id="SSF57701">
    <property type="entry name" value="Zn2/Cys6 DNA-binding domain"/>
    <property type="match status" value="1"/>
</dbReference>
<evidence type="ECO:0000256" key="2">
    <source>
        <dbReference type="ARBA" id="ARBA00023125"/>
    </source>
</evidence>
<dbReference type="CDD" id="cd00067">
    <property type="entry name" value="GAL4"/>
    <property type="match status" value="1"/>
</dbReference>
<evidence type="ECO:0000313" key="9">
    <source>
        <dbReference type="Proteomes" id="UP001610563"/>
    </source>
</evidence>
<feature type="transmembrane region" description="Helical" evidence="6">
    <location>
        <begin position="478"/>
        <end position="495"/>
    </location>
</feature>
<evidence type="ECO:0000313" key="8">
    <source>
        <dbReference type="EMBL" id="KAL2788213.1"/>
    </source>
</evidence>